<dbReference type="PATRIC" id="fig|946077.3.peg.1791"/>
<dbReference type="eggNOG" id="COG1524">
    <property type="taxonomic scope" value="Bacteria"/>
</dbReference>
<feature type="active site" description="Phosphothreonine intermediate" evidence="5">
    <location>
        <position position="78"/>
    </location>
</feature>
<evidence type="ECO:0000256" key="2">
    <source>
        <dbReference type="ARBA" id="ARBA00022723"/>
    </source>
</evidence>
<dbReference type="OrthoDB" id="9766127at2"/>
<comment type="caution">
    <text evidence="8">The sequence shown here is derived from an EMBL/GenBank/DDBJ whole genome shotgun (WGS) entry which is preliminary data.</text>
</comment>
<dbReference type="InterPro" id="IPR017850">
    <property type="entry name" value="Alkaline_phosphatase_core_sf"/>
</dbReference>
<feature type="binding site" evidence="6">
    <location>
        <position position="99"/>
    </location>
    <ligand>
        <name>substrate</name>
    </ligand>
</feature>
<protein>
    <submittedName>
        <fullName evidence="8">Type I phosphodiesterase/nucleotide pyrophosphatase</fullName>
    </submittedName>
</protein>
<keyword evidence="3 7" id="KW-0732">Signal</keyword>
<dbReference type="RefSeq" id="WP_008239639.1">
    <property type="nucleotide sequence ID" value="NZ_AJJU01000010.1"/>
</dbReference>
<sequence>MKNILSFLIAFICSLTAVGQTSAPYESPKLVVGIVVDQMRYDYITRYWERYREDGFKRMIREGFNARNHHFNYVPTYTGPGHTSVYTGTTPAVHGIIGNDWYDKTIDKSVYCAGDDNVTPVGTQDAAGKMSPHRMKTTTVTDQLKLATQSRSKVIGIALKDRGAILPAGHTADAAYWFHGKNEGAWITSSYYMEELPKWVKDFNKAKSVSKYKKEWNTLYDIHTYVASGSDDNTFEGKFKGENAPVFPHNLPNLWKDNGSYDILKATPFGNSITTDFALAALEGEQLGQGKTTDFLAISYSSPDYIGHSFGVNSIEVEDCYLRLDLELARLFSALDSRVGKGNYTVFLTADHGAVHVPAYLKSLNIPAGYFEKNEFVGRLKNFLKNKFNSDKLIKNVSNNQLFLDYDELAAINQSAKEVQEAIAEEILNYDGIAEVYTAHSMKTQHYTEGMAYMLQKGFNHKRSGDVLVVLDASFISYSRTGSTHGSGFNYDTQVPFLMFGNGIKQGSTTRRTEIPDIAPTVAALLGIAYPNGTTGNPVGEALIEK</sequence>
<evidence type="ECO:0000256" key="7">
    <source>
        <dbReference type="SAM" id="SignalP"/>
    </source>
</evidence>
<evidence type="ECO:0000256" key="6">
    <source>
        <dbReference type="PIRSR" id="PIRSR031924-51"/>
    </source>
</evidence>
<dbReference type="AlphaFoldDB" id="I0WE09"/>
<dbReference type="Gene3D" id="3.30.1360.150">
    <property type="match status" value="1"/>
</dbReference>
<dbReference type="CDD" id="cd16016">
    <property type="entry name" value="AP-SPAP"/>
    <property type="match status" value="1"/>
</dbReference>
<name>I0WE09_9FLAO</name>
<gene>
    <name evidence="8" type="ORF">W5A_08842</name>
</gene>
<keyword evidence="1 5" id="KW-0597">Phosphoprotein</keyword>
<dbReference type="PIRSF" id="PIRSF031924">
    <property type="entry name" value="Pi-irrepressible_AP"/>
    <property type="match status" value="1"/>
</dbReference>
<evidence type="ECO:0000313" key="8">
    <source>
        <dbReference type="EMBL" id="EID74625.1"/>
    </source>
</evidence>
<feature type="chain" id="PRO_5003635086" evidence="7">
    <location>
        <begin position="24"/>
        <end position="546"/>
    </location>
</feature>
<dbReference type="Proteomes" id="UP000005938">
    <property type="component" value="Unassembled WGS sequence"/>
</dbReference>
<dbReference type="Pfam" id="PF01663">
    <property type="entry name" value="Phosphodiest"/>
    <property type="match status" value="1"/>
</dbReference>
<reference evidence="8 9" key="1">
    <citation type="journal article" date="2012" name="J. Bacteriol.">
        <title>Genome Sequence of the Halotolerant Bacterium Imtechella halotolerans K1T.</title>
        <authorList>
            <person name="Kumar S."/>
            <person name="Vikram S."/>
            <person name="Subramanian S."/>
            <person name="Raghava G.P."/>
            <person name="Pinnaka A.K."/>
        </authorList>
    </citation>
    <scope>NUCLEOTIDE SEQUENCE [LARGE SCALE GENOMIC DNA]</scope>
    <source>
        <strain evidence="8 9">K1</strain>
    </source>
</reference>
<keyword evidence="2 4" id="KW-0479">Metal-binding</keyword>
<dbReference type="SUPFAM" id="SSF53649">
    <property type="entry name" value="Alkaline phosphatase-like"/>
    <property type="match status" value="1"/>
</dbReference>
<evidence type="ECO:0000256" key="3">
    <source>
        <dbReference type="ARBA" id="ARBA00022729"/>
    </source>
</evidence>
<accession>I0WE09</accession>
<evidence type="ECO:0000256" key="5">
    <source>
        <dbReference type="PIRSR" id="PIRSR031924-50"/>
    </source>
</evidence>
<dbReference type="InterPro" id="IPR026263">
    <property type="entry name" value="Alkaline_phosphatase_prok"/>
</dbReference>
<evidence type="ECO:0000256" key="4">
    <source>
        <dbReference type="PIRNR" id="PIRNR031924"/>
    </source>
</evidence>
<feature type="signal peptide" evidence="7">
    <location>
        <begin position="1"/>
        <end position="23"/>
    </location>
</feature>
<dbReference type="GO" id="GO:0046872">
    <property type="term" value="F:metal ion binding"/>
    <property type="evidence" value="ECO:0007669"/>
    <property type="project" value="UniProtKB-KW"/>
</dbReference>
<dbReference type="PANTHER" id="PTHR10151:SF120">
    <property type="entry name" value="BIS(5'-ADENOSYL)-TRIPHOSPHATASE"/>
    <property type="match status" value="1"/>
</dbReference>
<dbReference type="Gene3D" id="3.40.720.10">
    <property type="entry name" value="Alkaline Phosphatase, subunit A"/>
    <property type="match status" value="1"/>
</dbReference>
<dbReference type="InterPro" id="IPR002591">
    <property type="entry name" value="Phosphodiest/P_Trfase"/>
</dbReference>
<dbReference type="STRING" id="946077.W5A_08842"/>
<evidence type="ECO:0000313" key="9">
    <source>
        <dbReference type="Proteomes" id="UP000005938"/>
    </source>
</evidence>
<dbReference type="PANTHER" id="PTHR10151">
    <property type="entry name" value="ECTONUCLEOTIDE PYROPHOSPHATASE/PHOSPHODIESTERASE"/>
    <property type="match status" value="1"/>
</dbReference>
<feature type="binding site" evidence="6">
    <location>
        <begin position="160"/>
        <end position="162"/>
    </location>
    <ligand>
        <name>substrate</name>
    </ligand>
</feature>
<evidence type="ECO:0000256" key="1">
    <source>
        <dbReference type="ARBA" id="ARBA00022553"/>
    </source>
</evidence>
<dbReference type="GO" id="GO:0004035">
    <property type="term" value="F:alkaline phosphatase activity"/>
    <property type="evidence" value="ECO:0007669"/>
    <property type="project" value="InterPro"/>
</dbReference>
<keyword evidence="9" id="KW-1185">Reference proteome</keyword>
<organism evidence="8 9">
    <name type="scientific">Imtechella halotolerans K1</name>
    <dbReference type="NCBI Taxonomy" id="946077"/>
    <lineage>
        <taxon>Bacteria</taxon>
        <taxon>Pseudomonadati</taxon>
        <taxon>Bacteroidota</taxon>
        <taxon>Flavobacteriia</taxon>
        <taxon>Flavobacteriales</taxon>
        <taxon>Flavobacteriaceae</taxon>
        <taxon>Imtechella</taxon>
    </lineage>
</organism>
<proteinExistence type="predicted"/>
<dbReference type="EMBL" id="AJJU01000010">
    <property type="protein sequence ID" value="EID74625.1"/>
    <property type="molecule type" value="Genomic_DNA"/>
</dbReference>
<dbReference type="NCBIfam" id="NF042991">
    <property type="entry name" value="alk_phos_PafA"/>
    <property type="match status" value="1"/>
</dbReference>